<evidence type="ECO:0000313" key="1">
    <source>
        <dbReference type="EMBL" id="KAI5649456.1"/>
    </source>
</evidence>
<protein>
    <submittedName>
        <fullName evidence="1">Uncharacterized protein</fullName>
    </submittedName>
</protein>
<keyword evidence="2" id="KW-1185">Reference proteome</keyword>
<dbReference type="Proteomes" id="UP001060085">
    <property type="component" value="Linkage Group LG08"/>
</dbReference>
<organism evidence="1 2">
    <name type="scientific">Catharanthus roseus</name>
    <name type="common">Madagascar periwinkle</name>
    <name type="synonym">Vinca rosea</name>
    <dbReference type="NCBI Taxonomy" id="4058"/>
    <lineage>
        <taxon>Eukaryota</taxon>
        <taxon>Viridiplantae</taxon>
        <taxon>Streptophyta</taxon>
        <taxon>Embryophyta</taxon>
        <taxon>Tracheophyta</taxon>
        <taxon>Spermatophyta</taxon>
        <taxon>Magnoliopsida</taxon>
        <taxon>eudicotyledons</taxon>
        <taxon>Gunneridae</taxon>
        <taxon>Pentapetalae</taxon>
        <taxon>asterids</taxon>
        <taxon>lamiids</taxon>
        <taxon>Gentianales</taxon>
        <taxon>Apocynaceae</taxon>
        <taxon>Rauvolfioideae</taxon>
        <taxon>Vinceae</taxon>
        <taxon>Catharanthinae</taxon>
        <taxon>Catharanthus</taxon>
    </lineage>
</organism>
<reference evidence="2" key="1">
    <citation type="journal article" date="2023" name="Nat. Plants">
        <title>Single-cell RNA sequencing provides a high-resolution roadmap for understanding the multicellular compartmentation of specialized metabolism.</title>
        <authorList>
            <person name="Sun S."/>
            <person name="Shen X."/>
            <person name="Li Y."/>
            <person name="Li Y."/>
            <person name="Wang S."/>
            <person name="Li R."/>
            <person name="Zhang H."/>
            <person name="Shen G."/>
            <person name="Guo B."/>
            <person name="Wei J."/>
            <person name="Xu J."/>
            <person name="St-Pierre B."/>
            <person name="Chen S."/>
            <person name="Sun C."/>
        </authorList>
    </citation>
    <scope>NUCLEOTIDE SEQUENCE [LARGE SCALE GENOMIC DNA]</scope>
</reference>
<dbReference type="EMBL" id="CM044708">
    <property type="protein sequence ID" value="KAI5649456.1"/>
    <property type="molecule type" value="Genomic_DNA"/>
</dbReference>
<name>A0ACB9ZQD5_CATRO</name>
<proteinExistence type="predicted"/>
<comment type="caution">
    <text evidence="1">The sequence shown here is derived from an EMBL/GenBank/DDBJ whole genome shotgun (WGS) entry which is preliminary data.</text>
</comment>
<evidence type="ECO:0000313" key="2">
    <source>
        <dbReference type="Proteomes" id="UP001060085"/>
    </source>
</evidence>
<gene>
    <name evidence="1" type="ORF">M9H77_35461</name>
</gene>
<accession>A0ACB9ZQD5</accession>
<sequence length="189" mass="20369">MSQNLIPLLKALQVSAEALPPMRIPTTEFSSGIHMIKECQFLKDRVQGSSFSGYSYSPMLAAPQIDSDFVAHFSKDNLVRSSIGLHVGLPQPPIISGGLIHATLGVTGKGVICPCLCPCSCRPEKHQGFCGRASSYFSIGLIYHVSRGDIAAALTNFWDIPSWTTRSKKNSDLCSYAYDNSIGVLLSGS</sequence>